<dbReference type="PANTHER" id="PTHR47359:SF3">
    <property type="entry name" value="NLP_P60 DOMAIN-CONTAINING PROTEIN-RELATED"/>
    <property type="match status" value="1"/>
</dbReference>
<dbReference type="EMBL" id="VIRS01000029">
    <property type="protein sequence ID" value="TQS41185.1"/>
    <property type="molecule type" value="Genomic_DNA"/>
</dbReference>
<keyword evidence="10" id="KW-1185">Reference proteome</keyword>
<dbReference type="Pfam" id="PF00877">
    <property type="entry name" value="NLPC_P60"/>
    <property type="match status" value="1"/>
</dbReference>
<reference evidence="9 10" key="1">
    <citation type="submission" date="2019-07" db="EMBL/GenBank/DDBJ databases">
        <title>Cryptosporangium phraense sp. nov., isolated from plant litter.</title>
        <authorList>
            <person name="Suriyachadkun C."/>
        </authorList>
    </citation>
    <scope>NUCLEOTIDE SEQUENCE [LARGE SCALE GENOMIC DNA]</scope>
    <source>
        <strain evidence="9 10">A-T 5661</strain>
    </source>
</reference>
<dbReference type="Gene3D" id="3.90.1720.10">
    <property type="entry name" value="endopeptidase domain like (from Nostoc punctiforme)"/>
    <property type="match status" value="1"/>
</dbReference>
<evidence type="ECO:0000313" key="9">
    <source>
        <dbReference type="EMBL" id="TQS41185.1"/>
    </source>
</evidence>
<dbReference type="AlphaFoldDB" id="A0A545AKA7"/>
<keyword evidence="2" id="KW-0645">Protease</keyword>
<dbReference type="InterPro" id="IPR051794">
    <property type="entry name" value="PG_Endopeptidase_C40"/>
</dbReference>
<evidence type="ECO:0000256" key="2">
    <source>
        <dbReference type="ARBA" id="ARBA00022670"/>
    </source>
</evidence>
<feature type="domain" description="NlpC/P60" evidence="8">
    <location>
        <begin position="219"/>
        <end position="332"/>
    </location>
</feature>
<dbReference type="Proteomes" id="UP000317982">
    <property type="component" value="Unassembled WGS sequence"/>
</dbReference>
<comment type="similarity">
    <text evidence="1">Belongs to the peptidase C40 family.</text>
</comment>
<evidence type="ECO:0000313" key="10">
    <source>
        <dbReference type="Proteomes" id="UP000317982"/>
    </source>
</evidence>
<dbReference type="GO" id="GO:0006508">
    <property type="term" value="P:proteolysis"/>
    <property type="evidence" value="ECO:0007669"/>
    <property type="project" value="UniProtKB-KW"/>
</dbReference>
<dbReference type="SUPFAM" id="SSF54001">
    <property type="entry name" value="Cysteine proteinases"/>
    <property type="match status" value="1"/>
</dbReference>
<keyword evidence="5" id="KW-0175">Coiled coil</keyword>
<keyword evidence="4" id="KW-0788">Thiol protease</keyword>
<dbReference type="GO" id="GO:0008234">
    <property type="term" value="F:cysteine-type peptidase activity"/>
    <property type="evidence" value="ECO:0007669"/>
    <property type="project" value="UniProtKB-KW"/>
</dbReference>
<gene>
    <name evidence="9" type="ORF">FL583_31130</name>
</gene>
<evidence type="ECO:0000256" key="1">
    <source>
        <dbReference type="ARBA" id="ARBA00007074"/>
    </source>
</evidence>
<keyword evidence="7" id="KW-0732">Signal</keyword>
<evidence type="ECO:0000256" key="3">
    <source>
        <dbReference type="ARBA" id="ARBA00022801"/>
    </source>
</evidence>
<feature type="compositionally biased region" description="Low complexity" evidence="6">
    <location>
        <begin position="198"/>
        <end position="208"/>
    </location>
</feature>
<proteinExistence type="inferred from homology"/>
<keyword evidence="3" id="KW-0378">Hydrolase</keyword>
<evidence type="ECO:0000256" key="4">
    <source>
        <dbReference type="ARBA" id="ARBA00022807"/>
    </source>
</evidence>
<dbReference type="PANTHER" id="PTHR47359">
    <property type="entry name" value="PEPTIDOGLYCAN DL-ENDOPEPTIDASE CWLO"/>
    <property type="match status" value="1"/>
</dbReference>
<feature type="region of interest" description="Disordered" evidence="6">
    <location>
        <begin position="180"/>
        <end position="220"/>
    </location>
</feature>
<accession>A0A545AKA7</accession>
<dbReference type="Gene3D" id="6.10.250.3150">
    <property type="match status" value="1"/>
</dbReference>
<dbReference type="PROSITE" id="PS51935">
    <property type="entry name" value="NLPC_P60"/>
    <property type="match status" value="1"/>
</dbReference>
<dbReference type="InterPro" id="IPR000064">
    <property type="entry name" value="NLP_P60_dom"/>
</dbReference>
<feature type="signal peptide" evidence="7">
    <location>
        <begin position="1"/>
        <end position="30"/>
    </location>
</feature>
<evidence type="ECO:0000256" key="6">
    <source>
        <dbReference type="SAM" id="MobiDB-lite"/>
    </source>
</evidence>
<name>A0A545AKA7_9ACTN</name>
<evidence type="ECO:0000256" key="5">
    <source>
        <dbReference type="SAM" id="Coils"/>
    </source>
</evidence>
<feature type="coiled-coil region" evidence="5">
    <location>
        <begin position="48"/>
        <end position="89"/>
    </location>
</feature>
<sequence length="332" mass="35351">MGSARRPMAVLGAVVAVLGLALLPGGGATAAPSPADAERQLQALGVQMDHVNEQANSARVQLKRAKAQQVGLQRQLAASQAALDAAQDQVGEIAQAAYRDGRLRPGASLLEGGPGDLLDRMATLTWLSDQQRTTLARARTRQADYDDARARVDLQVKTATRLQKQLDGRKAELAQQVTKWERIKRTVTPKPTPKPERSGSSSSSSSSGRPPATYDGPATGNGARVARFALAQLGEPYVFGAAGPNAWDCSGLTEMAWAQAGVSLPHSAHLQYYQIRHVSRSNLQAGDLVFFYGLEHVGVYIGNNQVVHAPQPGESVKITSINYMPFSGAGRP</sequence>
<comment type="caution">
    <text evidence="9">The sequence shown here is derived from an EMBL/GenBank/DDBJ whole genome shotgun (WGS) entry which is preliminary data.</text>
</comment>
<feature type="chain" id="PRO_5021787869" description="NlpC/P60 domain-containing protein" evidence="7">
    <location>
        <begin position="31"/>
        <end position="332"/>
    </location>
</feature>
<dbReference type="InParanoid" id="A0A545AKA7"/>
<evidence type="ECO:0000259" key="8">
    <source>
        <dbReference type="PROSITE" id="PS51935"/>
    </source>
</evidence>
<protein>
    <recommendedName>
        <fullName evidence="8">NlpC/P60 domain-containing protein</fullName>
    </recommendedName>
</protein>
<dbReference type="InterPro" id="IPR038765">
    <property type="entry name" value="Papain-like_cys_pep_sf"/>
</dbReference>
<organism evidence="9 10">
    <name type="scientific">Cryptosporangium phraense</name>
    <dbReference type="NCBI Taxonomy" id="2593070"/>
    <lineage>
        <taxon>Bacteria</taxon>
        <taxon>Bacillati</taxon>
        <taxon>Actinomycetota</taxon>
        <taxon>Actinomycetes</taxon>
        <taxon>Cryptosporangiales</taxon>
        <taxon>Cryptosporangiaceae</taxon>
        <taxon>Cryptosporangium</taxon>
    </lineage>
</organism>
<evidence type="ECO:0000256" key="7">
    <source>
        <dbReference type="SAM" id="SignalP"/>
    </source>
</evidence>
<dbReference type="OrthoDB" id="5177647at2"/>